<dbReference type="EMBL" id="MN739271">
    <property type="protein sequence ID" value="QHS96436.1"/>
    <property type="molecule type" value="Genomic_DNA"/>
</dbReference>
<proteinExistence type="predicted"/>
<feature type="region of interest" description="Disordered" evidence="1">
    <location>
        <begin position="1018"/>
        <end position="1042"/>
    </location>
</feature>
<evidence type="ECO:0000256" key="1">
    <source>
        <dbReference type="SAM" id="MobiDB-lite"/>
    </source>
</evidence>
<organism evidence="2">
    <name type="scientific">viral metagenome</name>
    <dbReference type="NCBI Taxonomy" id="1070528"/>
    <lineage>
        <taxon>unclassified sequences</taxon>
        <taxon>metagenomes</taxon>
        <taxon>organismal metagenomes</taxon>
    </lineage>
</organism>
<reference evidence="2" key="1">
    <citation type="journal article" date="2020" name="Nature">
        <title>Giant virus diversity and host interactions through global metagenomics.</title>
        <authorList>
            <person name="Schulz F."/>
            <person name="Roux S."/>
            <person name="Paez-Espino D."/>
            <person name="Jungbluth S."/>
            <person name="Walsh D.A."/>
            <person name="Denef V.J."/>
            <person name="McMahon K.D."/>
            <person name="Konstantinidis K.T."/>
            <person name="Eloe-Fadrosh E.A."/>
            <person name="Kyrpides N.C."/>
            <person name="Woyke T."/>
        </authorList>
    </citation>
    <scope>NUCLEOTIDE SEQUENCE</scope>
    <source>
        <strain evidence="2">GVMAG-M-3300020166-18</strain>
    </source>
</reference>
<name>A0A6C0BW32_9ZZZZ</name>
<evidence type="ECO:0000313" key="2">
    <source>
        <dbReference type="EMBL" id="QHS96436.1"/>
    </source>
</evidence>
<protein>
    <submittedName>
        <fullName evidence="2">Uncharacterized protein</fullName>
    </submittedName>
</protein>
<sequence>MDNPVKLMDNPFKFYKFENFEGGLCNSKCQLVTLAEKKTETNRNDLTKFAIRAHPKDPKLPAAKAQYNLIFYIEDKDIVPGNPLNEIIFPSKPVSSQAKTAFHDHNTEVDNKRTKAAAAGLPPPPTWENKEDLMQAITWLYGDVTHEKYIKTALQYIKNVLGEFNVKYSDKLTYENKTQYIKFELQNHPFDEMLGISNFSETEAILLLKFNGNVLFQHPMANIPLNYLTVGSIVKEEEHDLIKSNIFFEYYCLPWEWKPSNVVAHLPHKEKVEKVEKLSGDKFYEIVKAVVGEAASPTHAKFTMKNKTYKRFDSKVKTKYKLLNKPSDNIFIRETVPQQKATIFASEQYDTSSKSVFPIEDVQKIDFTHWSRETEPVTAIFSIKSLKPHDARRAKSVKAARQHQASNKYSLDLFGYYGHLPFMNIDFSKTYNSQKDHFKNLTGSHLDIAGALYKKNYKWASRLAAATVIPLLVVGAAKAGNKLAAAAGRADVAVRDKNSSLTSLATWSGLFKLDGPDYLSSVPFRLKLENDSVIGVYNFYHIRKQTIPVDYFLKNYLLRVENTNADVAVWKEKDPDVPLLPYGEDPQKGGNLKYIKPKLLNVIKVKSYPVNSFEAESIKHPEVRQGFPLVPALTFNSSFDDLKKMADLDKFFLNLDEITVDKINALGINELSGCEGEGDRYKSVKDNKRELENSDILPFARKKINDDLLRAEENRDNYVEGKEHGNERMVFKNKEDGKTCEIDIDDIIITKNKTNLPFIPNFHHPFMSYFINLEYTNPESQQKFKTILIDMTPIEKLETYYNDETSNAKRVYNKFMDDETELWKNNTEISIRNKDNSKNLDISLASYIEDAEYLMSFIKEYTAHEEYGTDSVLVDFAADFGSNLNKIKEYNNQKNGSKKTPPDLIWQPLIDNLKENKKVDFPTFELPPKIEKPVKSEDKSETQSLFEASDTALGLWADLLDKEEEDVRKDTEMYKDRIKKYKADLDKLGYKPLAVDKLMRELKKVDENINKKKEERKNLTAKFDAKPDIEPPEKEKKKRDEKSYAERLLVNNELIELYKKQTMFKIAKKTDIDFKKYNELDNIVAGLTKMNATRVPAAAAEQDNAAKLDHPMNYPYRKPFVKTNFRNLVPIDGVEIIITLMGAAAPLPATTFKLLAGGDYTIVDLKEESKIKSIKMKNKTYTIITNFQAGMLAIFREAAILTDTEIQFSGTTTEGKFLSSSIPNRFKKNTMKDFLNLLRYKDVTNAISGVPPPKEGAAGGALVDDVISIPSLLSETTKRFITTTKEFVGEPRIKALNNRKSGQLQEEILKKYVEKEKAKIVIVYGAKSPPNLGGDYQPPRRDGNFTVFVSDGLDQPPLLPGKARFTYKTFHNRMRIPTMEFPDPLADKILSNLYIKEKEEEGIAKNFRFNAFKYLDSTTTTLLPKKELTVDHRVYHPEWGLFSNKWDKVNPYNVSLALKRIFNHIKLNRIIYIFDNDEEDEDADKYQESEQSRLINMIDKWNYISDKTRKMDNVIIDNVELITNRDDASLTLMYILKYKKTEENNASDSGTAFYERVSGRDVNGLIKYDEQVKLAALYNKFTGRKSIEDVIKDIAKNIYIELFVGTLETQIPDMVERFLRHNGTGQSSGLPLIERAKNAAKSGASGMKRSGVHFINGVRQETFHIPFHIRNGIKFTNREPAQRKKIKGWSQNGGEITPDVKLHSGKGILKNAEYITDMLKKYYGCDNKTKTCTEYGNFNHLYKEPLEQVFGHLQVGGKANDGVLKKGEFGPPAKPPWRSDGPEFESRNTLQFNHNIKYSGFEMPDPNHHKSIPIYDAWDDRLYPGYLYPWAHPLNFGDNKMMKYGYGGLSAIGSTLFTPRNPRGQSTAKTNGVENTRNVLNPDAIPLAREQGVNEHNIPFFLSNPDNHATKTAWQWEKWNNIQEDPYGPSEIRSYFGANKTQRKLQTTLRRFDDVRHRKNSATLNFGGKTPQNIFEPREGIPENEDEVISERQLIKHLINVVLPSAQNRYLQSDNPTKEEEATISRGYGRKSFL</sequence>
<accession>A0A6C0BW32</accession>
<feature type="region of interest" description="Disordered" evidence="1">
    <location>
        <begin position="2012"/>
        <end position="2034"/>
    </location>
</feature>